<feature type="transmembrane region" description="Helical" evidence="7">
    <location>
        <begin position="281"/>
        <end position="305"/>
    </location>
</feature>
<keyword evidence="3" id="KW-1003">Cell membrane</keyword>
<feature type="domain" description="MacB-like periplasmic core" evidence="9">
    <location>
        <begin position="20"/>
        <end position="250"/>
    </location>
</feature>
<dbReference type="InterPro" id="IPR003838">
    <property type="entry name" value="ABC3_permease_C"/>
</dbReference>
<feature type="transmembrane region" description="Helical" evidence="7">
    <location>
        <begin position="326"/>
        <end position="353"/>
    </location>
</feature>
<keyword evidence="6 7" id="KW-0472">Membrane</keyword>
<feature type="domain" description="ABC3 transporter permease C-terminal" evidence="8">
    <location>
        <begin position="284"/>
        <end position="405"/>
    </location>
</feature>
<evidence type="ECO:0000256" key="1">
    <source>
        <dbReference type="ARBA" id="ARBA00004651"/>
    </source>
</evidence>
<protein>
    <submittedName>
        <fullName evidence="10">ABC transporter permease</fullName>
    </submittedName>
</protein>
<evidence type="ECO:0000313" key="10">
    <source>
        <dbReference type="EMBL" id="KXU34720.1"/>
    </source>
</evidence>
<proteinExistence type="inferred from homology"/>
<dbReference type="Proteomes" id="UP000070058">
    <property type="component" value="Unassembled WGS sequence"/>
</dbReference>
<dbReference type="OrthoDB" id="9770036at2"/>
<comment type="caution">
    <text evidence="10">The sequence shown here is derived from an EMBL/GenBank/DDBJ whole genome shotgun (WGS) entry which is preliminary data.</text>
</comment>
<sequence length="414" mass="45479">MSPNLRIAYRFLTAKKRAMLMSLSCIVLGVGLFIVTQATTKGFEEFFIRTILGTRGAVVIEDQIQDTLRSMSAGGAGSGFEVKQKEGRKYIQGIREPKLLREALAQFPSVLAVSEVVTGNLTMKSIYQDATVKLYGINLEDHMRVSELGSQIVRGDLNEFRASPRGAILGLEMAQRLQLDLGDSFVLETGGQSRRYRVTALYETGVSDIDRVALYLNLTEARSLLARPTGASYLQVNLVDKDRAPAEAEHMREVLGHSAKSWQERERSWLQAFAALSYSSAITVSVFTLIAGLAMFNTLAMLVMEKTKEIAILRSMGYTREDISRIFLWQAGIVLAIGCLLGMGFGAGVTYAVSKIPISISGIFKTETFVVSWNKWHYVAASLTAIVMVMVASLIPARRAAKLEPGDVIRGTAQ</sequence>
<organism evidence="10 11">
    <name type="scientific">Cephaloticoccus primus</name>
    <dbReference type="NCBI Taxonomy" id="1548207"/>
    <lineage>
        <taxon>Bacteria</taxon>
        <taxon>Pseudomonadati</taxon>
        <taxon>Verrucomicrobiota</taxon>
        <taxon>Opitutia</taxon>
        <taxon>Opitutales</taxon>
        <taxon>Opitutaceae</taxon>
        <taxon>Cephaloticoccus</taxon>
    </lineage>
</organism>
<dbReference type="AlphaFoldDB" id="A0A139SJN9"/>
<dbReference type="RefSeq" id="WP_068630927.1">
    <property type="nucleotide sequence ID" value="NZ_LSZQ01000057.1"/>
</dbReference>
<dbReference type="STRING" id="1548207.AXK11_07710"/>
<evidence type="ECO:0000256" key="2">
    <source>
        <dbReference type="ARBA" id="ARBA00005236"/>
    </source>
</evidence>
<dbReference type="Pfam" id="PF02687">
    <property type="entry name" value="FtsX"/>
    <property type="match status" value="1"/>
</dbReference>
<dbReference type="GO" id="GO:0044874">
    <property type="term" value="P:lipoprotein localization to outer membrane"/>
    <property type="evidence" value="ECO:0007669"/>
    <property type="project" value="TreeGrafter"/>
</dbReference>
<dbReference type="Pfam" id="PF12704">
    <property type="entry name" value="MacB_PCD"/>
    <property type="match status" value="1"/>
</dbReference>
<comment type="similarity">
    <text evidence="2">Belongs to the ABC-4 integral membrane protein family. LolC/E subfamily.</text>
</comment>
<dbReference type="InterPro" id="IPR025857">
    <property type="entry name" value="MacB_PCD"/>
</dbReference>
<evidence type="ECO:0000256" key="5">
    <source>
        <dbReference type="ARBA" id="ARBA00022989"/>
    </source>
</evidence>
<evidence type="ECO:0000313" key="11">
    <source>
        <dbReference type="Proteomes" id="UP000070058"/>
    </source>
</evidence>
<keyword evidence="5 7" id="KW-1133">Transmembrane helix</keyword>
<dbReference type="PANTHER" id="PTHR30489:SF0">
    <property type="entry name" value="LIPOPROTEIN-RELEASING SYSTEM TRANSMEMBRANE PROTEIN LOLE"/>
    <property type="match status" value="1"/>
</dbReference>
<comment type="subcellular location">
    <subcellularLocation>
        <location evidence="1">Cell membrane</location>
        <topology evidence="1">Multi-pass membrane protein</topology>
    </subcellularLocation>
</comment>
<evidence type="ECO:0000256" key="6">
    <source>
        <dbReference type="ARBA" id="ARBA00023136"/>
    </source>
</evidence>
<reference evidence="11" key="1">
    <citation type="submission" date="2016-02" db="EMBL/GenBank/DDBJ databases">
        <authorList>
            <person name="Sanders J.G."/>
            <person name="Lin J.Y."/>
            <person name="Wertz J.T."/>
            <person name="Russell J.A."/>
            <person name="Moreau C.S."/>
            <person name="Powell S."/>
        </authorList>
    </citation>
    <scope>NUCLEOTIDE SEQUENCE [LARGE SCALE GENOMIC DNA]</scope>
    <source>
        <strain evidence="11">CAG34</strain>
    </source>
</reference>
<dbReference type="EMBL" id="LSZQ01000057">
    <property type="protein sequence ID" value="KXU34720.1"/>
    <property type="molecule type" value="Genomic_DNA"/>
</dbReference>
<dbReference type="GO" id="GO:0098797">
    <property type="term" value="C:plasma membrane protein complex"/>
    <property type="evidence" value="ECO:0007669"/>
    <property type="project" value="TreeGrafter"/>
</dbReference>
<evidence type="ECO:0000256" key="4">
    <source>
        <dbReference type="ARBA" id="ARBA00022692"/>
    </source>
</evidence>
<dbReference type="PANTHER" id="PTHR30489">
    <property type="entry name" value="LIPOPROTEIN-RELEASING SYSTEM TRANSMEMBRANE PROTEIN LOLE"/>
    <property type="match status" value="1"/>
</dbReference>
<accession>A0A139SJN9</accession>
<evidence type="ECO:0000256" key="3">
    <source>
        <dbReference type="ARBA" id="ARBA00022475"/>
    </source>
</evidence>
<feature type="transmembrane region" description="Helical" evidence="7">
    <location>
        <begin position="376"/>
        <end position="395"/>
    </location>
</feature>
<name>A0A139SJN9_9BACT</name>
<keyword evidence="4 7" id="KW-0812">Transmembrane</keyword>
<keyword evidence="11" id="KW-1185">Reference proteome</keyword>
<gene>
    <name evidence="10" type="ORF">AXK11_07710</name>
</gene>
<evidence type="ECO:0000259" key="8">
    <source>
        <dbReference type="Pfam" id="PF02687"/>
    </source>
</evidence>
<evidence type="ECO:0000256" key="7">
    <source>
        <dbReference type="SAM" id="Phobius"/>
    </source>
</evidence>
<dbReference type="InterPro" id="IPR051447">
    <property type="entry name" value="Lipoprotein-release_system"/>
</dbReference>
<evidence type="ECO:0000259" key="9">
    <source>
        <dbReference type="Pfam" id="PF12704"/>
    </source>
</evidence>